<dbReference type="Proteomes" id="UP001152607">
    <property type="component" value="Unassembled WGS sequence"/>
</dbReference>
<evidence type="ECO:0000256" key="5">
    <source>
        <dbReference type="ARBA" id="ARBA00023002"/>
    </source>
</evidence>
<reference evidence="7" key="1">
    <citation type="submission" date="2023-01" db="EMBL/GenBank/DDBJ databases">
        <authorList>
            <person name="Van Ghelder C."/>
            <person name="Rancurel C."/>
        </authorList>
    </citation>
    <scope>NUCLEOTIDE SEQUENCE</scope>
    <source>
        <strain evidence="7">CNCM I-4278</strain>
    </source>
</reference>
<dbReference type="SUPFAM" id="SSF53213">
    <property type="entry name" value="LigB-like"/>
    <property type="match status" value="1"/>
</dbReference>
<dbReference type="AlphaFoldDB" id="A0A9W4XLG4"/>
<keyword evidence="5" id="KW-0560">Oxidoreductase</keyword>
<comment type="caution">
    <text evidence="7">The sequence shown here is derived from an EMBL/GenBank/DDBJ whole genome shotgun (WGS) entry which is preliminary data.</text>
</comment>
<dbReference type="GO" id="GO:0016702">
    <property type="term" value="F:oxidoreductase activity, acting on single donors with incorporation of molecular oxygen, incorporation of two atoms of oxygen"/>
    <property type="evidence" value="ECO:0007669"/>
    <property type="project" value="UniProtKB-ARBA"/>
</dbReference>
<evidence type="ECO:0000313" key="7">
    <source>
        <dbReference type="EMBL" id="CAI6336334.1"/>
    </source>
</evidence>
<dbReference type="Pfam" id="PF02900">
    <property type="entry name" value="LigB"/>
    <property type="match status" value="1"/>
</dbReference>
<dbReference type="InterPro" id="IPR014436">
    <property type="entry name" value="Extradiol_dOase_DODA"/>
</dbReference>
<keyword evidence="3" id="KW-0479">Metal-binding</keyword>
<dbReference type="CDD" id="cd07363">
    <property type="entry name" value="45_DOPA_Dioxygenase"/>
    <property type="match status" value="1"/>
</dbReference>
<protein>
    <recommendedName>
        <fullName evidence="6">Extradiol ring-cleavage dioxygenase class III enzyme subunit B domain-containing protein</fullName>
    </recommendedName>
</protein>
<evidence type="ECO:0000259" key="6">
    <source>
        <dbReference type="Pfam" id="PF02900"/>
    </source>
</evidence>
<comment type="similarity">
    <text evidence="2">Belongs to the DODA-type extradiol aromatic ring-opening dioxygenase family.</text>
</comment>
<dbReference type="PANTHER" id="PTHR30096">
    <property type="entry name" value="4,5-DOPA DIOXYGENASE EXTRADIOL-LIKE PROTEIN"/>
    <property type="match status" value="1"/>
</dbReference>
<keyword evidence="8" id="KW-1185">Reference proteome</keyword>
<name>A0A9W4XLG4_9PLEO</name>
<evidence type="ECO:0000256" key="2">
    <source>
        <dbReference type="ARBA" id="ARBA00007581"/>
    </source>
</evidence>
<dbReference type="Gene3D" id="3.40.830.10">
    <property type="entry name" value="LigB-like"/>
    <property type="match status" value="1"/>
</dbReference>
<comment type="cofactor">
    <cofactor evidence="1">
        <name>Zn(2+)</name>
        <dbReference type="ChEBI" id="CHEBI:29105"/>
    </cofactor>
</comment>
<evidence type="ECO:0000256" key="4">
    <source>
        <dbReference type="ARBA" id="ARBA00022833"/>
    </source>
</evidence>
<gene>
    <name evidence="7" type="ORF">PDIGIT_LOCUS9430</name>
</gene>
<sequence>MRVQQFLQFASQQFPFSSIMTNNTTTSRLAPVITISHGGGPMPVLGDPSHAAIVNSLKTRVPKVLKLNTPDQPRAIVLVTAHWQTDVVSVSSGEKPQLYYDYGGFPAKAYQLKYDAPGSPGVAAEVMRALEKEGVKSVKDEKRGWDHGVFIPMMLINPKADIPIVQVSILASESPSEHFAYGRALSSLRAENIAIVGSGSPSWHNLPSFAALSTPGPGQREINELNLEFNKAVYDAVSTANEKEREKKFENWRSWPGSYKMHPRGLADHFMPLNVCAGAAGEGADASFYSDEFLGLSIWSFVWE</sequence>
<dbReference type="PIRSF" id="PIRSF006157">
    <property type="entry name" value="Doxgns_DODA"/>
    <property type="match status" value="1"/>
</dbReference>
<dbReference type="EMBL" id="CAOQHR010000006">
    <property type="protein sequence ID" value="CAI6336334.1"/>
    <property type="molecule type" value="Genomic_DNA"/>
</dbReference>
<dbReference type="OrthoDB" id="7396853at2759"/>
<dbReference type="InterPro" id="IPR004183">
    <property type="entry name" value="Xdiol_dOase_suB"/>
</dbReference>
<keyword evidence="4" id="KW-0862">Zinc</keyword>
<feature type="domain" description="Extradiol ring-cleavage dioxygenase class III enzyme subunit B" evidence="6">
    <location>
        <begin position="68"/>
        <end position="282"/>
    </location>
</feature>
<accession>A0A9W4XLG4</accession>
<organism evidence="7 8">
    <name type="scientific">Periconia digitata</name>
    <dbReference type="NCBI Taxonomy" id="1303443"/>
    <lineage>
        <taxon>Eukaryota</taxon>
        <taxon>Fungi</taxon>
        <taxon>Dikarya</taxon>
        <taxon>Ascomycota</taxon>
        <taxon>Pezizomycotina</taxon>
        <taxon>Dothideomycetes</taxon>
        <taxon>Pleosporomycetidae</taxon>
        <taxon>Pleosporales</taxon>
        <taxon>Massarineae</taxon>
        <taxon>Periconiaceae</taxon>
        <taxon>Periconia</taxon>
    </lineage>
</organism>
<dbReference type="PANTHER" id="PTHR30096:SF0">
    <property type="entry name" value="4,5-DOPA DIOXYGENASE EXTRADIOL-LIKE PROTEIN"/>
    <property type="match status" value="1"/>
</dbReference>
<evidence type="ECO:0000313" key="8">
    <source>
        <dbReference type="Proteomes" id="UP001152607"/>
    </source>
</evidence>
<dbReference type="GO" id="GO:0008198">
    <property type="term" value="F:ferrous iron binding"/>
    <property type="evidence" value="ECO:0007669"/>
    <property type="project" value="InterPro"/>
</dbReference>
<evidence type="ECO:0000256" key="1">
    <source>
        <dbReference type="ARBA" id="ARBA00001947"/>
    </source>
</evidence>
<proteinExistence type="inferred from homology"/>
<dbReference type="GO" id="GO:0008270">
    <property type="term" value="F:zinc ion binding"/>
    <property type="evidence" value="ECO:0007669"/>
    <property type="project" value="InterPro"/>
</dbReference>
<evidence type="ECO:0000256" key="3">
    <source>
        <dbReference type="ARBA" id="ARBA00022723"/>
    </source>
</evidence>